<accession>A0ABN7B2K4</accession>
<dbReference type="EMBL" id="AP028916">
    <property type="protein sequence ID" value="BES97381.1"/>
    <property type="molecule type" value="Genomic_DNA"/>
</dbReference>
<evidence type="ECO:0000313" key="4">
    <source>
        <dbReference type="EMBL" id="BES97381.1"/>
    </source>
</evidence>
<evidence type="ECO:0000256" key="1">
    <source>
        <dbReference type="ARBA" id="ARBA00005771"/>
    </source>
</evidence>
<evidence type="ECO:0000256" key="2">
    <source>
        <dbReference type="ARBA" id="ARBA00022679"/>
    </source>
</evidence>
<evidence type="ECO:0000259" key="3">
    <source>
        <dbReference type="Pfam" id="PF00685"/>
    </source>
</evidence>
<dbReference type="Gene3D" id="3.40.50.300">
    <property type="entry name" value="P-loop containing nucleotide triphosphate hydrolases"/>
    <property type="match status" value="1"/>
</dbReference>
<reference evidence="4 5" key="1">
    <citation type="submission" date="2023-09" db="EMBL/GenBank/DDBJ databases">
        <title>Nesidiocoris tenuis whole genome shotgun sequence.</title>
        <authorList>
            <person name="Shibata T."/>
            <person name="Shimoda M."/>
            <person name="Kobayashi T."/>
            <person name="Uehara T."/>
        </authorList>
    </citation>
    <scope>NUCLEOTIDE SEQUENCE [LARGE SCALE GENOMIC DNA]</scope>
    <source>
        <strain evidence="4 5">Japan</strain>
    </source>
</reference>
<dbReference type="Proteomes" id="UP001307889">
    <property type="component" value="Chromosome 8"/>
</dbReference>
<evidence type="ECO:0000313" key="5">
    <source>
        <dbReference type="Proteomes" id="UP001307889"/>
    </source>
</evidence>
<protein>
    <submittedName>
        <fullName evidence="4">Sulfotransferase domain</fullName>
    </submittedName>
</protein>
<dbReference type="InterPro" id="IPR027417">
    <property type="entry name" value="P-loop_NTPase"/>
</dbReference>
<dbReference type="PANTHER" id="PTHR11783">
    <property type="entry name" value="SULFOTRANSFERASE SULT"/>
    <property type="match status" value="1"/>
</dbReference>
<keyword evidence="5" id="KW-1185">Reference proteome</keyword>
<name>A0ABN7B2K4_9HEMI</name>
<feature type="domain" description="Sulfotransferase" evidence="3">
    <location>
        <begin position="58"/>
        <end position="328"/>
    </location>
</feature>
<dbReference type="Pfam" id="PF00685">
    <property type="entry name" value="Sulfotransfer_1"/>
    <property type="match status" value="1"/>
</dbReference>
<gene>
    <name evidence="4" type="ORF">NTJ_10195</name>
</gene>
<organism evidence="4 5">
    <name type="scientific">Nesidiocoris tenuis</name>
    <dbReference type="NCBI Taxonomy" id="355587"/>
    <lineage>
        <taxon>Eukaryota</taxon>
        <taxon>Metazoa</taxon>
        <taxon>Ecdysozoa</taxon>
        <taxon>Arthropoda</taxon>
        <taxon>Hexapoda</taxon>
        <taxon>Insecta</taxon>
        <taxon>Pterygota</taxon>
        <taxon>Neoptera</taxon>
        <taxon>Paraneoptera</taxon>
        <taxon>Hemiptera</taxon>
        <taxon>Heteroptera</taxon>
        <taxon>Panheteroptera</taxon>
        <taxon>Cimicomorpha</taxon>
        <taxon>Miridae</taxon>
        <taxon>Dicyphina</taxon>
        <taxon>Nesidiocoris</taxon>
    </lineage>
</organism>
<dbReference type="InterPro" id="IPR000863">
    <property type="entry name" value="Sulfotransferase_dom"/>
</dbReference>
<dbReference type="SUPFAM" id="SSF52540">
    <property type="entry name" value="P-loop containing nucleoside triphosphate hydrolases"/>
    <property type="match status" value="1"/>
</dbReference>
<comment type="similarity">
    <text evidence="1">Belongs to the sulfotransferase 1 family.</text>
</comment>
<proteinExistence type="inferred from homology"/>
<sequence>MAEFPYEIADLDEKVNSELLSHFEGERSGFVRVGPTGWILPSAYKQHAQGFYSMPLRPDDVWIVTFPRSGTTWCQELVWLINNNLDYERSAELALDNRFPFYEFCILHHPDFHKDVIAANNNNPEVTELLSFWRRPGYEFLSTAESPRHMKTHLPFSLLPPDLTKTCKTIYVARNPKDVAASYFHHNSLLRLHGYNGDFKKYWDFFEKDLLVYSPYSAHLKEGWARRHDPNVLFLFYEDLILDLPSSVRKVAAFLKKTLTDDDVDKLVKHLHIDNFKKAVKVHEDVPLEGMVNNNFATGFFRRGGIGGNKEYDEELSQRVEQYTQRLTEDGIVFPTKN</sequence>
<keyword evidence="2" id="KW-0808">Transferase</keyword>